<keyword evidence="2" id="KW-1185">Reference proteome</keyword>
<dbReference type="Proteomes" id="UP001144256">
    <property type="component" value="Unassembled WGS sequence"/>
</dbReference>
<protein>
    <recommendedName>
        <fullName evidence="3">Lipoprotein</fullName>
    </recommendedName>
</protein>
<gene>
    <name evidence="1" type="ORF">SH1V18_37110</name>
</gene>
<dbReference type="RefSeq" id="WP_281818079.1">
    <property type="nucleotide sequence ID" value="NZ_BRLB01000015.1"/>
</dbReference>
<accession>A0A9W6DFH6</accession>
<name>A0A9W6DFH6_9FIRM</name>
<dbReference type="PROSITE" id="PS51257">
    <property type="entry name" value="PROKAR_LIPOPROTEIN"/>
    <property type="match status" value="1"/>
</dbReference>
<dbReference type="AlphaFoldDB" id="A0A9W6DFH6"/>
<dbReference type="EMBL" id="BRLB01000015">
    <property type="protein sequence ID" value="GKX31231.1"/>
    <property type="molecule type" value="Genomic_DNA"/>
</dbReference>
<evidence type="ECO:0008006" key="3">
    <source>
        <dbReference type="Google" id="ProtNLM"/>
    </source>
</evidence>
<organism evidence="1 2">
    <name type="scientific">Vallitalea longa</name>
    <dbReference type="NCBI Taxonomy" id="2936439"/>
    <lineage>
        <taxon>Bacteria</taxon>
        <taxon>Bacillati</taxon>
        <taxon>Bacillota</taxon>
        <taxon>Clostridia</taxon>
        <taxon>Lachnospirales</taxon>
        <taxon>Vallitaleaceae</taxon>
        <taxon>Vallitalea</taxon>
    </lineage>
</organism>
<comment type="caution">
    <text evidence="1">The sequence shown here is derived from an EMBL/GenBank/DDBJ whole genome shotgun (WGS) entry which is preliminary data.</text>
</comment>
<reference evidence="1" key="1">
    <citation type="submission" date="2022-06" db="EMBL/GenBank/DDBJ databases">
        <title>Vallitalea longa sp. nov., an anaerobic bacterium isolated from marine sediment.</title>
        <authorList>
            <person name="Hirano S."/>
            <person name="Terahara T."/>
            <person name="Mori K."/>
            <person name="Hamada M."/>
            <person name="Matsumoto R."/>
            <person name="Kobayashi T."/>
        </authorList>
    </citation>
    <scope>NUCLEOTIDE SEQUENCE</scope>
    <source>
        <strain evidence="1">SH18-1</strain>
    </source>
</reference>
<evidence type="ECO:0000313" key="1">
    <source>
        <dbReference type="EMBL" id="GKX31231.1"/>
    </source>
</evidence>
<proteinExistence type="predicted"/>
<evidence type="ECO:0000313" key="2">
    <source>
        <dbReference type="Proteomes" id="UP001144256"/>
    </source>
</evidence>
<sequence length="246" mass="28073">MKRKLIIIIAIFVALVVGCGTSNKIDISKYNLNESDNVKSSENVKEDNINIEEEEKISIDKIFPEEIGFGWIYSGTLDYGRTEKITKCYIEDNVKHIIVEGEEDDLSDGESGKDFTFTKDYQITADGIILNHTGSPEYLDGKKYYLLKTPLEIGNSWEHEWYYGSKAKTEIIEVTDNNIITETKIIEDIDNEDYYFTKTKITYEKGKGVIAVDKVGKEEFTITENLYVSGLDYLKEHTNNINGVPN</sequence>